<reference evidence="2" key="1">
    <citation type="submission" date="2025-08" db="UniProtKB">
        <authorList>
            <consortium name="RefSeq"/>
        </authorList>
    </citation>
    <scope>IDENTIFICATION</scope>
</reference>
<keyword evidence="1" id="KW-1185">Reference proteome</keyword>
<organism evidence="1 2">
    <name type="scientific">Dioscorea cayennensis subsp. rotundata</name>
    <name type="common">White Guinea yam</name>
    <name type="synonym">Dioscorea rotundata</name>
    <dbReference type="NCBI Taxonomy" id="55577"/>
    <lineage>
        <taxon>Eukaryota</taxon>
        <taxon>Viridiplantae</taxon>
        <taxon>Streptophyta</taxon>
        <taxon>Embryophyta</taxon>
        <taxon>Tracheophyta</taxon>
        <taxon>Spermatophyta</taxon>
        <taxon>Magnoliopsida</taxon>
        <taxon>Liliopsida</taxon>
        <taxon>Dioscoreales</taxon>
        <taxon>Dioscoreaceae</taxon>
        <taxon>Dioscorea</taxon>
    </lineage>
</organism>
<evidence type="ECO:0000313" key="2">
    <source>
        <dbReference type="RefSeq" id="XP_039116448.1"/>
    </source>
</evidence>
<gene>
    <name evidence="2" type="primary">LOC120251861</name>
</gene>
<sequence length="238" mass="27685">MVKGEGNEGELSYYGIILDIIELRYTGGNKKLHYLDVTGMILLGKDYIENDKKRKTTNDENVEINLDYSLPSSTRASNEICSSSAPPNKRHRKVNVRGKAKGVKSGEGIEVEIYDNRIITPKAISEIHVLFHQKINGPWTSYSEYPKSELDTLFARYLAVGFSHNQLEEEVKKAFENSVKCRYSDWMLRIRKPIFEKHETREDRYKHPPSFIPSNVWKEMVDKWMGDNWQHKSDKNKN</sequence>
<dbReference type="AlphaFoldDB" id="A0AB40AP17"/>
<name>A0AB40AP17_DIOCR</name>
<accession>A0AB40AP17</accession>
<dbReference type="Proteomes" id="UP001515500">
    <property type="component" value="Chromosome 20"/>
</dbReference>
<proteinExistence type="predicted"/>
<dbReference type="GeneID" id="120251861"/>
<protein>
    <submittedName>
        <fullName evidence="2">Uncharacterized protein LOC120251861</fullName>
    </submittedName>
</protein>
<evidence type="ECO:0000313" key="1">
    <source>
        <dbReference type="Proteomes" id="UP001515500"/>
    </source>
</evidence>
<dbReference type="RefSeq" id="XP_039116448.1">
    <property type="nucleotide sequence ID" value="XM_039260514.1"/>
</dbReference>